<organism evidence="1 2">
    <name type="scientific">Vibrio kanaloae</name>
    <dbReference type="NCBI Taxonomy" id="170673"/>
    <lineage>
        <taxon>Bacteria</taxon>
        <taxon>Pseudomonadati</taxon>
        <taxon>Pseudomonadota</taxon>
        <taxon>Gammaproteobacteria</taxon>
        <taxon>Vibrionales</taxon>
        <taxon>Vibrionaceae</taxon>
        <taxon>Vibrio</taxon>
    </lineage>
</organism>
<gene>
    <name evidence="1" type="ORF">FCV50_05620</name>
</gene>
<name>A0A4U1ZJG1_9VIBR</name>
<evidence type="ECO:0000313" key="2">
    <source>
        <dbReference type="Proteomes" id="UP000307574"/>
    </source>
</evidence>
<sequence>MKYSNNIVLIESPVQIRTFVRFSKMYGVDFSKCMIVIRLNGVEKNDSQIIEIIKKNNINNYHYFTANRNDNLRVLFLTIKTLIMIFVSKSTCSCIFIGDFYSKWMNIIVNLFNFSHTLYLDDGLSTVSAYRDSIEEGRKCLFITEFNLPSAGECKVKMIRTERKKKKIKYKTCLVVGMPMVENEALKNPNVYIDYLIDIKNRFEGFDFEYIPHRYEGKGKIEKIKSIGYEINNLKSSVEEYIDAMPIIPEKIISLYSTALIYLDLGYEGGGIYSYSICLDEINVKFRRSAELSYSYIRDRTEILMIEK</sequence>
<reference evidence="1 2" key="1">
    <citation type="submission" date="2019-04" db="EMBL/GenBank/DDBJ databases">
        <title>A reverse ecology approach based on a biological definition of microbial populations.</title>
        <authorList>
            <person name="Arevalo P."/>
            <person name="Vaninsberghe D."/>
            <person name="Elsherbini J."/>
            <person name="Gore J."/>
            <person name="Polz M."/>
        </authorList>
    </citation>
    <scope>NUCLEOTIDE SEQUENCE [LARGE SCALE GENOMIC DNA]</scope>
    <source>
        <strain evidence="1 2">10N.261.46.F4</strain>
    </source>
</reference>
<dbReference type="RefSeq" id="WP_136979493.1">
    <property type="nucleotide sequence ID" value="NZ_SYUV01000017.1"/>
</dbReference>
<evidence type="ECO:0000313" key="1">
    <source>
        <dbReference type="EMBL" id="TKF34099.1"/>
    </source>
</evidence>
<protein>
    <submittedName>
        <fullName evidence="1">Uncharacterized protein</fullName>
    </submittedName>
</protein>
<dbReference type="Proteomes" id="UP000307574">
    <property type="component" value="Unassembled WGS sequence"/>
</dbReference>
<dbReference type="AlphaFoldDB" id="A0A4U1ZJG1"/>
<dbReference type="EMBL" id="SYUV01000017">
    <property type="protein sequence ID" value="TKF34099.1"/>
    <property type="molecule type" value="Genomic_DNA"/>
</dbReference>
<proteinExistence type="predicted"/>
<comment type="caution">
    <text evidence="1">The sequence shown here is derived from an EMBL/GenBank/DDBJ whole genome shotgun (WGS) entry which is preliminary data.</text>
</comment>
<accession>A0A4U1ZJG1</accession>